<feature type="compositionally biased region" description="Basic and acidic residues" evidence="1">
    <location>
        <begin position="13"/>
        <end position="27"/>
    </location>
</feature>
<evidence type="ECO:0000256" key="1">
    <source>
        <dbReference type="SAM" id="MobiDB-lite"/>
    </source>
</evidence>
<organism evidence="2 3">
    <name type="scientific">Gracilibacillus boraciitolerans JCM 21714</name>
    <dbReference type="NCBI Taxonomy" id="1298598"/>
    <lineage>
        <taxon>Bacteria</taxon>
        <taxon>Bacillati</taxon>
        <taxon>Bacillota</taxon>
        <taxon>Bacilli</taxon>
        <taxon>Bacillales</taxon>
        <taxon>Bacillaceae</taxon>
        <taxon>Gracilibacillus</taxon>
    </lineage>
</organism>
<dbReference type="RefSeq" id="WP_158413492.1">
    <property type="nucleotide sequence ID" value="NZ_BAVS01000010.1"/>
</dbReference>
<dbReference type="Proteomes" id="UP000019102">
    <property type="component" value="Unassembled WGS sequence"/>
</dbReference>
<keyword evidence="3" id="KW-1185">Reference proteome</keyword>
<accession>W4VJ17</accession>
<name>W4VJ17_9BACI</name>
<comment type="caution">
    <text evidence="2">The sequence shown here is derived from an EMBL/GenBank/DDBJ whole genome shotgun (WGS) entry which is preliminary data.</text>
</comment>
<dbReference type="AlphaFoldDB" id="W4VJ17"/>
<feature type="compositionally biased region" description="Basic residues" evidence="1">
    <location>
        <begin position="38"/>
        <end position="53"/>
    </location>
</feature>
<feature type="compositionally biased region" description="Low complexity" evidence="1">
    <location>
        <begin position="1"/>
        <end position="12"/>
    </location>
</feature>
<dbReference type="STRING" id="1298598.JCM21714_2261"/>
<protein>
    <submittedName>
        <fullName evidence="2">Uncharacterized protein</fullName>
    </submittedName>
</protein>
<dbReference type="EMBL" id="BAVS01000010">
    <property type="protein sequence ID" value="GAE93207.1"/>
    <property type="molecule type" value="Genomic_DNA"/>
</dbReference>
<reference evidence="2 3" key="1">
    <citation type="journal article" date="2014" name="Genome Announc.">
        <title>Draft Genome Sequence of the Boron-Tolerant and Moderately Halotolerant Bacterium Gracilibacillus boraciitolerans JCM 21714T.</title>
        <authorList>
            <person name="Ahmed I."/>
            <person name="Oshima K."/>
            <person name="Suda W."/>
            <person name="Kitamura K."/>
            <person name="Iida T."/>
            <person name="Ohmori Y."/>
            <person name="Fujiwara T."/>
            <person name="Hattori M."/>
            <person name="Ohkuma M."/>
        </authorList>
    </citation>
    <scope>NUCLEOTIDE SEQUENCE [LARGE SCALE GENOMIC DNA]</scope>
    <source>
        <strain evidence="2 3">JCM 21714</strain>
    </source>
</reference>
<evidence type="ECO:0000313" key="3">
    <source>
        <dbReference type="Proteomes" id="UP000019102"/>
    </source>
</evidence>
<sequence length="53" mass="6167">MGEAQPDPSQEQSKQESPEEGNNKKETEDLETAPPLKKYQKIKKQKLRAKWLK</sequence>
<gene>
    <name evidence="2" type="ORF">JCM21714_2261</name>
</gene>
<feature type="region of interest" description="Disordered" evidence="1">
    <location>
        <begin position="1"/>
        <end position="53"/>
    </location>
</feature>
<proteinExistence type="predicted"/>
<evidence type="ECO:0000313" key="2">
    <source>
        <dbReference type="EMBL" id="GAE93207.1"/>
    </source>
</evidence>